<evidence type="ECO:0000313" key="1">
    <source>
        <dbReference type="EMBL" id="KAI4868749.1"/>
    </source>
</evidence>
<gene>
    <name evidence="1" type="ORF">F4820DRAFT_444667</name>
</gene>
<accession>A0ACB9ZAL1</accession>
<proteinExistence type="predicted"/>
<dbReference type="EMBL" id="MU393435">
    <property type="protein sequence ID" value="KAI4868749.1"/>
    <property type="molecule type" value="Genomic_DNA"/>
</dbReference>
<organism evidence="1 2">
    <name type="scientific">Hypoxylon rubiginosum</name>
    <dbReference type="NCBI Taxonomy" id="110542"/>
    <lineage>
        <taxon>Eukaryota</taxon>
        <taxon>Fungi</taxon>
        <taxon>Dikarya</taxon>
        <taxon>Ascomycota</taxon>
        <taxon>Pezizomycotina</taxon>
        <taxon>Sordariomycetes</taxon>
        <taxon>Xylariomycetidae</taxon>
        <taxon>Xylariales</taxon>
        <taxon>Hypoxylaceae</taxon>
        <taxon>Hypoxylon</taxon>
    </lineage>
</organism>
<protein>
    <submittedName>
        <fullName evidence="1">Uncharacterized protein</fullName>
    </submittedName>
</protein>
<sequence>MSFLANILSLLFSGFNLLFTIFSAPLANISIWLLGRPRGWGIRIPDVPADPDRLEALTALRQISTLLEERNAESKVIVGLLRELKEKSAEDHIESRRVQSALGEALRESPDLVRIFLDGVSIGRDEEKREGDRVDNLEAHGWLQYREWTADLVPGRPGGSAAEMEQSVVDPEELGLTGWEVLAGWGCGNGIYSLGCDTDKLCYCNPPSLFGYYKLEVPYPVMLDTAPRSDELLQGVRVFVVEHMRRRQEELIVDQPAAPDFSEASRATREHWGLKG</sequence>
<evidence type="ECO:0000313" key="2">
    <source>
        <dbReference type="Proteomes" id="UP001497700"/>
    </source>
</evidence>
<dbReference type="Proteomes" id="UP001497700">
    <property type="component" value="Unassembled WGS sequence"/>
</dbReference>
<comment type="caution">
    <text evidence="1">The sequence shown here is derived from an EMBL/GenBank/DDBJ whole genome shotgun (WGS) entry which is preliminary data.</text>
</comment>
<name>A0ACB9ZAL1_9PEZI</name>
<keyword evidence="2" id="KW-1185">Reference proteome</keyword>
<reference evidence="1 2" key="1">
    <citation type="journal article" date="2022" name="New Phytol.">
        <title>Ecological generalism drives hyperdiversity of secondary metabolite gene clusters in xylarialean endophytes.</title>
        <authorList>
            <person name="Franco M.E.E."/>
            <person name="Wisecaver J.H."/>
            <person name="Arnold A.E."/>
            <person name="Ju Y.M."/>
            <person name="Slot J.C."/>
            <person name="Ahrendt S."/>
            <person name="Moore L.P."/>
            <person name="Eastman K.E."/>
            <person name="Scott K."/>
            <person name="Konkel Z."/>
            <person name="Mondo S.J."/>
            <person name="Kuo A."/>
            <person name="Hayes R.D."/>
            <person name="Haridas S."/>
            <person name="Andreopoulos B."/>
            <person name="Riley R."/>
            <person name="LaButti K."/>
            <person name="Pangilinan J."/>
            <person name="Lipzen A."/>
            <person name="Amirebrahimi M."/>
            <person name="Yan J."/>
            <person name="Adam C."/>
            <person name="Keymanesh K."/>
            <person name="Ng V."/>
            <person name="Louie K."/>
            <person name="Northen T."/>
            <person name="Drula E."/>
            <person name="Henrissat B."/>
            <person name="Hsieh H.M."/>
            <person name="Youens-Clark K."/>
            <person name="Lutzoni F."/>
            <person name="Miadlikowska J."/>
            <person name="Eastwood D.C."/>
            <person name="Hamelin R.C."/>
            <person name="Grigoriev I.V."/>
            <person name="U'Ren J.M."/>
        </authorList>
    </citation>
    <scope>NUCLEOTIDE SEQUENCE [LARGE SCALE GENOMIC DNA]</scope>
    <source>
        <strain evidence="1 2">CBS 119005</strain>
    </source>
</reference>